<evidence type="ECO:0000313" key="1">
    <source>
        <dbReference type="EMBL" id="KAI6082250.1"/>
    </source>
</evidence>
<dbReference type="Proteomes" id="UP001497680">
    <property type="component" value="Unassembled WGS sequence"/>
</dbReference>
<protein>
    <submittedName>
        <fullName evidence="1">Uncharacterized protein</fullName>
    </submittedName>
</protein>
<gene>
    <name evidence="1" type="ORF">F4821DRAFT_218662</name>
</gene>
<keyword evidence="2" id="KW-1185">Reference proteome</keyword>
<sequence>MEPTPTSKLVYPVSNLDGVHSEQHPPSIVVQKMPHQLDVWKNNEDWAGLTSTDQRRKLQNRLNQRAHRRRQLLEKNRGVATQQHRVAASEAASQSHEPISTQQQQLDMVATKLDRVRRFSEQAYAGYLGQNPNLENLPRVVQINVFNALARNAGILGDANAWLLCDSVSAFGLIGPSRIATSIPRHAYPDNLYPTALQVSISHHPWIDLLPWPKLRDTFLRLNQDELVDEDELCHDIVELDTSLSPADKPGFVVWGEPWDPRGWEASPAFLRKWGWTLYGCIDIIEATNHWRRKRGERLLSLAHFRNDDQGA</sequence>
<proteinExistence type="predicted"/>
<evidence type="ECO:0000313" key="2">
    <source>
        <dbReference type="Proteomes" id="UP001497680"/>
    </source>
</evidence>
<reference evidence="1 2" key="1">
    <citation type="journal article" date="2022" name="New Phytol.">
        <title>Ecological generalism drives hyperdiversity of secondary metabolite gene clusters in xylarialean endophytes.</title>
        <authorList>
            <person name="Franco M.E.E."/>
            <person name="Wisecaver J.H."/>
            <person name="Arnold A.E."/>
            <person name="Ju Y.M."/>
            <person name="Slot J.C."/>
            <person name="Ahrendt S."/>
            <person name="Moore L.P."/>
            <person name="Eastman K.E."/>
            <person name="Scott K."/>
            <person name="Konkel Z."/>
            <person name="Mondo S.J."/>
            <person name="Kuo A."/>
            <person name="Hayes R.D."/>
            <person name="Haridas S."/>
            <person name="Andreopoulos B."/>
            <person name="Riley R."/>
            <person name="LaButti K."/>
            <person name="Pangilinan J."/>
            <person name="Lipzen A."/>
            <person name="Amirebrahimi M."/>
            <person name="Yan J."/>
            <person name="Adam C."/>
            <person name="Keymanesh K."/>
            <person name="Ng V."/>
            <person name="Louie K."/>
            <person name="Northen T."/>
            <person name="Drula E."/>
            <person name="Henrissat B."/>
            <person name="Hsieh H.M."/>
            <person name="Youens-Clark K."/>
            <person name="Lutzoni F."/>
            <person name="Miadlikowska J."/>
            <person name="Eastwood D.C."/>
            <person name="Hamelin R.C."/>
            <person name="Grigoriev I.V."/>
            <person name="U'Ren J.M."/>
        </authorList>
    </citation>
    <scope>NUCLEOTIDE SEQUENCE [LARGE SCALE GENOMIC DNA]</scope>
    <source>
        <strain evidence="1 2">ER1909</strain>
    </source>
</reference>
<name>A0ACC0CPL0_9PEZI</name>
<organism evidence="1 2">
    <name type="scientific">Hypoxylon rubiginosum</name>
    <dbReference type="NCBI Taxonomy" id="110542"/>
    <lineage>
        <taxon>Eukaryota</taxon>
        <taxon>Fungi</taxon>
        <taxon>Dikarya</taxon>
        <taxon>Ascomycota</taxon>
        <taxon>Pezizomycotina</taxon>
        <taxon>Sordariomycetes</taxon>
        <taxon>Xylariomycetidae</taxon>
        <taxon>Xylariales</taxon>
        <taxon>Hypoxylaceae</taxon>
        <taxon>Hypoxylon</taxon>
    </lineage>
</organism>
<dbReference type="EMBL" id="MU394375">
    <property type="protein sequence ID" value="KAI6082250.1"/>
    <property type="molecule type" value="Genomic_DNA"/>
</dbReference>
<accession>A0ACC0CPL0</accession>
<comment type="caution">
    <text evidence="1">The sequence shown here is derived from an EMBL/GenBank/DDBJ whole genome shotgun (WGS) entry which is preliminary data.</text>
</comment>